<accession>A0A4C1X9W5</accession>
<comment type="caution">
    <text evidence="2">The sequence shown here is derived from an EMBL/GenBank/DDBJ whole genome shotgun (WGS) entry which is preliminary data.</text>
</comment>
<dbReference type="AlphaFoldDB" id="A0A4C1X9W5"/>
<evidence type="ECO:0000313" key="3">
    <source>
        <dbReference type="Proteomes" id="UP000299102"/>
    </source>
</evidence>
<organism evidence="2 3">
    <name type="scientific">Eumeta variegata</name>
    <name type="common">Bagworm moth</name>
    <name type="synonym">Eumeta japonica</name>
    <dbReference type="NCBI Taxonomy" id="151549"/>
    <lineage>
        <taxon>Eukaryota</taxon>
        <taxon>Metazoa</taxon>
        <taxon>Ecdysozoa</taxon>
        <taxon>Arthropoda</taxon>
        <taxon>Hexapoda</taxon>
        <taxon>Insecta</taxon>
        <taxon>Pterygota</taxon>
        <taxon>Neoptera</taxon>
        <taxon>Endopterygota</taxon>
        <taxon>Lepidoptera</taxon>
        <taxon>Glossata</taxon>
        <taxon>Ditrysia</taxon>
        <taxon>Tineoidea</taxon>
        <taxon>Psychidae</taxon>
        <taxon>Oiketicinae</taxon>
        <taxon>Eumeta</taxon>
    </lineage>
</organism>
<dbReference type="Proteomes" id="UP000299102">
    <property type="component" value="Unassembled WGS sequence"/>
</dbReference>
<evidence type="ECO:0000256" key="1">
    <source>
        <dbReference type="SAM" id="MobiDB-lite"/>
    </source>
</evidence>
<evidence type="ECO:0000313" key="2">
    <source>
        <dbReference type="EMBL" id="GBP60601.1"/>
    </source>
</evidence>
<reference evidence="2 3" key="1">
    <citation type="journal article" date="2019" name="Commun. Biol.">
        <title>The bagworm genome reveals a unique fibroin gene that provides high tensile strength.</title>
        <authorList>
            <person name="Kono N."/>
            <person name="Nakamura H."/>
            <person name="Ohtoshi R."/>
            <person name="Tomita M."/>
            <person name="Numata K."/>
            <person name="Arakawa K."/>
        </authorList>
    </citation>
    <scope>NUCLEOTIDE SEQUENCE [LARGE SCALE GENOMIC DNA]</scope>
</reference>
<gene>
    <name evidence="2" type="ORF">EVAR_50965_1</name>
</gene>
<name>A0A4C1X9W5_EUMVA</name>
<keyword evidence="3" id="KW-1185">Reference proteome</keyword>
<proteinExistence type="predicted"/>
<dbReference type="EMBL" id="BGZK01000791">
    <property type="protein sequence ID" value="GBP60601.1"/>
    <property type="molecule type" value="Genomic_DNA"/>
</dbReference>
<sequence length="117" mass="12467">MGFSHPICGCGRCGYGTEDLPHVRTSSRRAYDPDGLVVMAPFQGSKLEDFPRQPGIKRTCHVLHAPEAEWSAKKGRGATTRVVVMGALRISGAMRAHDGRDTGSLHAGGALPETISP</sequence>
<feature type="region of interest" description="Disordered" evidence="1">
    <location>
        <begin position="95"/>
        <end position="117"/>
    </location>
</feature>
<protein>
    <submittedName>
        <fullName evidence="2">Uncharacterized protein</fullName>
    </submittedName>
</protein>